<feature type="transmembrane region" description="Helical" evidence="2">
    <location>
        <begin position="203"/>
        <end position="224"/>
    </location>
</feature>
<protein>
    <submittedName>
        <fullName evidence="3">Uncharacterized protein</fullName>
    </submittedName>
</protein>
<feature type="region of interest" description="Disordered" evidence="1">
    <location>
        <begin position="245"/>
        <end position="272"/>
    </location>
</feature>
<feature type="compositionally biased region" description="Basic residues" evidence="1">
    <location>
        <begin position="833"/>
        <end position="843"/>
    </location>
</feature>
<feature type="compositionally biased region" description="Polar residues" evidence="1">
    <location>
        <begin position="942"/>
        <end position="955"/>
    </location>
</feature>
<feature type="compositionally biased region" description="Low complexity" evidence="1">
    <location>
        <begin position="906"/>
        <end position="918"/>
    </location>
</feature>
<feature type="compositionally biased region" description="Low complexity" evidence="1">
    <location>
        <begin position="12"/>
        <end position="21"/>
    </location>
</feature>
<keyword evidence="2" id="KW-1133">Transmembrane helix</keyword>
<dbReference type="EMBL" id="HBIO01015429">
    <property type="protein sequence ID" value="CAE0467058.1"/>
    <property type="molecule type" value="Transcribed_RNA"/>
</dbReference>
<organism evidence="3">
    <name type="scientific">Chaetoceros debilis</name>
    <dbReference type="NCBI Taxonomy" id="122233"/>
    <lineage>
        <taxon>Eukaryota</taxon>
        <taxon>Sar</taxon>
        <taxon>Stramenopiles</taxon>
        <taxon>Ochrophyta</taxon>
        <taxon>Bacillariophyta</taxon>
        <taxon>Coscinodiscophyceae</taxon>
        <taxon>Chaetocerotophycidae</taxon>
        <taxon>Chaetocerotales</taxon>
        <taxon>Chaetocerotaceae</taxon>
        <taxon>Chaetoceros</taxon>
    </lineage>
</organism>
<feature type="compositionally biased region" description="Acidic residues" evidence="1">
    <location>
        <begin position="1139"/>
        <end position="1149"/>
    </location>
</feature>
<feature type="region of interest" description="Disordered" evidence="1">
    <location>
        <begin position="66"/>
        <end position="106"/>
    </location>
</feature>
<proteinExistence type="predicted"/>
<keyword evidence="2" id="KW-0472">Membrane</keyword>
<feature type="region of interest" description="Disordered" evidence="1">
    <location>
        <begin position="620"/>
        <end position="692"/>
    </location>
</feature>
<sequence>MEVYLDQCEINTSTSTSTSSTGKDTKSITYMERVNTNSNMNMNMNMNIMPSVSRFDIRPHDFVWRETTRKNQADTSTNTRTPTKDQNGNGNSNDHDHGPRSPHHGPIATLSIAFDFEPYFREMYTNKIKMDMDMDISSASAAAAAASGTTLPLKPNANVQHNQDMLGGPNSNTTATISGNAHTHTSTHTHAWSLQHQIEVFDAALIFLSLLVFFMSMVFVDVYIRMLRKERHCVLVRLQQARNRKRDRARTSTSTKARSSSRSRSEGMRVQEEEALEEEDVMIDFIVIGSPLLQCFDLGYKGVVQFALAYVRACIYSIQCLMNGTRAVVHGIIYGINTIIHGTSVIHSVKGICKGMVWMVCLPYRGMKCVLSCIIPLFCKPWMWMRKFITSVCMCKKEGKIAMTPKSTITRTRTLTTRPRFRFPSSRRRFKSNLIVGSGSGSGSDGVSGSGSGSGRDYGKATDVVAVAVTVVAPPPIMFQMGKTWNNNNDQQQQQQDQQYSQQNMDKDTDTDMDTVVDKEDHVDIDAMTTSDADVAYAGTGNGDIAGTGAMKMMYYIIMMLPMKVVSFGFSLFYHVTATACVNIQVWKCLIPVQYKYKYTATMKKCRILWTWTWSRQKGFKEESDGDGDESMIGKDHNNRDNIHVRPQVQVQSSTDEKQCGNHAVTQDDGNDNADVGAIDSSTSASNLGSDSIANPITACTKEKITPCPLDGFGTGTTPSGGNDYLPSLCKSTGTKSSSSASESTLTSCSFFRSEYPSTMKKAPKSRQRKMSLPTVISGDNLAKLDQNISTDVPDKELDEPTQVCHGGSELSPTINSTRDSNHSCLASPPRSTHVRGKRREKRNSKENTHQLMRDAQLALYESSLCEVSSDRNTRHSPLVEISAFDKKSLNIEDGSPLYKTKNNRSSGTLSSLSTSGSPFQDKTNSSNGKNVPFPNEDKCSRSQILPVTNTGSDNEINHHPSSFECFDGSPEKCKSTDHRVKFDMGMRGKKRVVESAQKIRDTQLAQYESSLFTVSSDANTSGEKIEDYSDDDKYCDDFDSRDTSIGSFLPNLSVQIAKSLNLESDTYPSETSSRAALAFPLKEVKEVVEVKPISHTTILHTDEQSTSAATSINQRYDSIPQSAVPTDTRQDPKKEERNDEVDDEKDTEVDPFVSKEEFKYALPEEMKMVIQPVDDSDVHNENDQKEEKIPDRKSTDAVEIENNEISASVADRRHLFEAVAQNQSIKLKPTIKWIPPIKDDTQSQDQVISAMNQELREKLKQRPNFVIQQEATKSSPPKPCTSRREVGTTALTPNLSPCSKFQQSWSQRKSRKLKMPTVFTTDETSKNEHILPLPPPPPTRIKATNKNFSKLVAQWSKEDKVDAICSEAAVDSTIELIPPRETKQDIENILPKRQQEIYRPMPKSSSLSPKGHGNDQPNDSELSFLSNMLE</sequence>
<feature type="compositionally biased region" description="Gly residues" evidence="1">
    <location>
        <begin position="438"/>
        <end position="455"/>
    </location>
</feature>
<evidence type="ECO:0000256" key="1">
    <source>
        <dbReference type="SAM" id="MobiDB-lite"/>
    </source>
</evidence>
<feature type="region of interest" description="Disordered" evidence="1">
    <location>
        <begin position="1391"/>
        <end position="1431"/>
    </location>
</feature>
<evidence type="ECO:0000256" key="2">
    <source>
        <dbReference type="SAM" id="Phobius"/>
    </source>
</evidence>
<feature type="compositionally biased region" description="Basic and acidic residues" evidence="1">
    <location>
        <begin position="263"/>
        <end position="272"/>
    </location>
</feature>
<feature type="compositionally biased region" description="Polar residues" evidence="1">
    <location>
        <begin position="680"/>
        <end position="692"/>
    </location>
</feature>
<feature type="compositionally biased region" description="Basic and acidic residues" evidence="1">
    <location>
        <begin position="632"/>
        <end position="644"/>
    </location>
</feature>
<feature type="region of interest" description="Disordered" evidence="1">
    <location>
        <begin position="433"/>
        <end position="455"/>
    </location>
</feature>
<feature type="compositionally biased region" description="Polar residues" evidence="1">
    <location>
        <begin position="1416"/>
        <end position="1431"/>
    </location>
</feature>
<feature type="region of interest" description="Disordered" evidence="1">
    <location>
        <begin position="1100"/>
        <end position="1149"/>
    </location>
</feature>
<reference evidence="3" key="1">
    <citation type="submission" date="2021-01" db="EMBL/GenBank/DDBJ databases">
        <authorList>
            <person name="Corre E."/>
            <person name="Pelletier E."/>
            <person name="Niang G."/>
            <person name="Scheremetjew M."/>
            <person name="Finn R."/>
            <person name="Kale V."/>
            <person name="Holt S."/>
            <person name="Cochrane G."/>
            <person name="Meng A."/>
            <person name="Brown T."/>
            <person name="Cohen L."/>
        </authorList>
    </citation>
    <scope>NUCLEOTIDE SEQUENCE</scope>
    <source>
        <strain evidence="3">MM31A-1</strain>
    </source>
</reference>
<feature type="region of interest" description="Disordered" evidence="1">
    <location>
        <begin position="792"/>
        <end position="851"/>
    </location>
</feature>
<feature type="region of interest" description="Disordered" evidence="1">
    <location>
        <begin position="1"/>
        <end position="27"/>
    </location>
</feature>
<name>A0A7S3Q6N1_9STRA</name>
<keyword evidence="2" id="KW-0812">Transmembrane</keyword>
<feature type="compositionally biased region" description="Polar residues" evidence="1">
    <location>
        <begin position="919"/>
        <end position="930"/>
    </location>
</feature>
<feature type="region of interest" description="Disordered" evidence="1">
    <location>
        <begin position="1177"/>
        <end position="1197"/>
    </location>
</feature>
<gene>
    <name evidence="3" type="ORF">CDEB00056_LOCUS11910</name>
</gene>
<evidence type="ECO:0000313" key="3">
    <source>
        <dbReference type="EMBL" id="CAE0467058.1"/>
    </source>
</evidence>
<feature type="transmembrane region" description="Helical" evidence="2">
    <location>
        <begin position="555"/>
        <end position="576"/>
    </location>
</feature>
<feature type="compositionally biased region" description="Basic and acidic residues" evidence="1">
    <location>
        <begin position="1129"/>
        <end position="1138"/>
    </location>
</feature>
<feature type="compositionally biased region" description="Polar residues" evidence="1">
    <location>
        <begin position="811"/>
        <end position="825"/>
    </location>
</feature>
<feature type="region of interest" description="Disordered" evidence="1">
    <location>
        <begin position="893"/>
        <end position="955"/>
    </location>
</feature>
<feature type="compositionally biased region" description="Polar residues" evidence="1">
    <location>
        <begin position="73"/>
        <end position="86"/>
    </location>
</feature>
<accession>A0A7S3Q6N1</accession>
<feature type="compositionally biased region" description="Low complexity" evidence="1">
    <location>
        <begin position="251"/>
        <end position="262"/>
    </location>
</feature>
<feature type="compositionally biased region" description="Low complexity" evidence="1">
    <location>
        <begin position="486"/>
        <end position="504"/>
    </location>
</feature>
<feature type="region of interest" description="Disordered" evidence="1">
    <location>
        <begin position="482"/>
        <end position="512"/>
    </location>
</feature>
<feature type="compositionally biased region" description="Polar residues" evidence="1">
    <location>
        <begin position="1100"/>
        <end position="1128"/>
    </location>
</feature>